<dbReference type="InterPro" id="IPR036770">
    <property type="entry name" value="Ankyrin_rpt-contain_sf"/>
</dbReference>
<sequence length="233" mass="24908">MSSFHKAIILLLIGYLPLQGCGNSTGNKNMKISHQDSVSSLLKAVSEKDATLVAEILSTQPNLEVTDNKGRTPLMIATYNADSKIAEQLISAGADVNAQDDMLNSPHLYAGANGDVTILEMSLANGAKFDIYNRYGGTALIPAAEKRHLEVVKILTNIPDYPIDHINKLGWTALMEAIVLGATGEKQVSIVKVLVDAGADVNIADKDGVTPLQHAKNRGMDKIAKILIQANAH</sequence>
<dbReference type="Proteomes" id="UP000681315">
    <property type="component" value="Unassembled WGS sequence"/>
</dbReference>
<accession>A0ABS3SSF4</accession>
<protein>
    <submittedName>
        <fullName evidence="4">Ankyrin repeat domain-containing protein</fullName>
    </submittedName>
</protein>
<dbReference type="SMART" id="SM00248">
    <property type="entry name" value="ANK"/>
    <property type="match status" value="5"/>
</dbReference>
<reference evidence="4 5" key="1">
    <citation type="submission" date="2021-03" db="EMBL/GenBank/DDBJ databases">
        <title>Gelidibacter sp. nov., isolated from costal sediment.</title>
        <authorList>
            <person name="Lun K.-Y."/>
        </authorList>
    </citation>
    <scope>NUCLEOTIDE SEQUENCE [LARGE SCALE GENOMIC DNA]</scope>
    <source>
        <strain evidence="4 5">DF109</strain>
    </source>
</reference>
<dbReference type="EMBL" id="JAGEVG010000010">
    <property type="protein sequence ID" value="MBO3098645.1"/>
    <property type="molecule type" value="Genomic_DNA"/>
</dbReference>
<dbReference type="Gene3D" id="1.25.40.20">
    <property type="entry name" value="Ankyrin repeat-containing domain"/>
    <property type="match status" value="1"/>
</dbReference>
<dbReference type="PANTHER" id="PTHR46680">
    <property type="entry name" value="NF-KAPPA-B INHIBITOR ALPHA"/>
    <property type="match status" value="1"/>
</dbReference>
<dbReference type="InterPro" id="IPR051070">
    <property type="entry name" value="NF-kappa-B_inhibitor"/>
</dbReference>
<dbReference type="PRINTS" id="PR01415">
    <property type="entry name" value="ANKYRIN"/>
</dbReference>
<proteinExistence type="predicted"/>
<keyword evidence="1" id="KW-0677">Repeat</keyword>
<feature type="repeat" description="ANK" evidence="3">
    <location>
        <begin position="69"/>
        <end position="101"/>
    </location>
</feature>
<gene>
    <name evidence="4" type="ORF">J4051_10220</name>
</gene>
<name>A0ABS3SSF4_9FLAO</name>
<dbReference type="RefSeq" id="WP_208233766.1">
    <property type="nucleotide sequence ID" value="NZ_JAGEVG010000010.1"/>
</dbReference>
<dbReference type="InterPro" id="IPR002110">
    <property type="entry name" value="Ankyrin_rpt"/>
</dbReference>
<keyword evidence="5" id="KW-1185">Reference proteome</keyword>
<organism evidence="4 5">
    <name type="scientific">Gelidibacter pelagius</name>
    <dbReference type="NCBI Taxonomy" id="2819985"/>
    <lineage>
        <taxon>Bacteria</taxon>
        <taxon>Pseudomonadati</taxon>
        <taxon>Bacteroidota</taxon>
        <taxon>Flavobacteriia</taxon>
        <taxon>Flavobacteriales</taxon>
        <taxon>Flavobacteriaceae</taxon>
        <taxon>Gelidibacter</taxon>
    </lineage>
</organism>
<dbReference type="SUPFAM" id="SSF48403">
    <property type="entry name" value="Ankyrin repeat"/>
    <property type="match status" value="1"/>
</dbReference>
<dbReference type="PROSITE" id="PS50088">
    <property type="entry name" value="ANK_REPEAT"/>
    <property type="match status" value="3"/>
</dbReference>
<comment type="caution">
    <text evidence="4">The sequence shown here is derived from an EMBL/GenBank/DDBJ whole genome shotgun (WGS) entry which is preliminary data.</text>
</comment>
<evidence type="ECO:0000256" key="3">
    <source>
        <dbReference type="PROSITE-ProRule" id="PRU00023"/>
    </source>
</evidence>
<feature type="repeat" description="ANK" evidence="3">
    <location>
        <begin position="207"/>
        <end position="233"/>
    </location>
</feature>
<dbReference type="PANTHER" id="PTHR46680:SF3">
    <property type="entry name" value="NF-KAPPA-B INHIBITOR CACTUS"/>
    <property type="match status" value="1"/>
</dbReference>
<keyword evidence="2 3" id="KW-0040">ANK repeat</keyword>
<evidence type="ECO:0000256" key="2">
    <source>
        <dbReference type="ARBA" id="ARBA00023043"/>
    </source>
</evidence>
<evidence type="ECO:0000313" key="4">
    <source>
        <dbReference type="EMBL" id="MBO3098645.1"/>
    </source>
</evidence>
<dbReference type="Pfam" id="PF12796">
    <property type="entry name" value="Ank_2"/>
    <property type="match status" value="2"/>
</dbReference>
<evidence type="ECO:0000256" key="1">
    <source>
        <dbReference type="ARBA" id="ARBA00022737"/>
    </source>
</evidence>
<evidence type="ECO:0000313" key="5">
    <source>
        <dbReference type="Proteomes" id="UP000681315"/>
    </source>
</evidence>
<dbReference type="PROSITE" id="PS50297">
    <property type="entry name" value="ANK_REP_REGION"/>
    <property type="match status" value="3"/>
</dbReference>
<feature type="repeat" description="ANK" evidence="3">
    <location>
        <begin position="169"/>
        <end position="206"/>
    </location>
</feature>